<keyword evidence="2" id="KW-0645">Protease</keyword>
<dbReference type="Pfam" id="PF05903">
    <property type="entry name" value="Peptidase_C97"/>
    <property type="match status" value="1"/>
</dbReference>
<comment type="similarity">
    <text evidence="1">Belongs to the DeSI family.</text>
</comment>
<dbReference type="PANTHER" id="PTHR12378:SF80">
    <property type="entry name" value="IP06716P-RELATED"/>
    <property type="match status" value="1"/>
</dbReference>
<dbReference type="SMART" id="SM01179">
    <property type="entry name" value="DUF862"/>
    <property type="match status" value="1"/>
</dbReference>
<dbReference type="PANTHER" id="PTHR12378">
    <property type="entry name" value="DESUMOYLATING ISOPEPTIDASE"/>
    <property type="match status" value="1"/>
</dbReference>
<feature type="domain" description="PPPDE" evidence="4">
    <location>
        <begin position="1"/>
        <end position="115"/>
    </location>
</feature>
<dbReference type="EMBL" id="LGRX02021154">
    <property type="protein sequence ID" value="KAK3256996.1"/>
    <property type="molecule type" value="Genomic_DNA"/>
</dbReference>
<gene>
    <name evidence="5" type="ORF">CYMTET_33900</name>
</gene>
<dbReference type="GO" id="GO:0101005">
    <property type="term" value="F:deubiquitinase activity"/>
    <property type="evidence" value="ECO:0007669"/>
    <property type="project" value="TreeGrafter"/>
</dbReference>
<dbReference type="PROSITE" id="PS51858">
    <property type="entry name" value="PPPDE"/>
    <property type="match status" value="1"/>
</dbReference>
<dbReference type="AlphaFoldDB" id="A0AAE0KQE8"/>
<keyword evidence="6" id="KW-1185">Reference proteome</keyword>
<dbReference type="Proteomes" id="UP001190700">
    <property type="component" value="Unassembled WGS sequence"/>
</dbReference>
<evidence type="ECO:0000256" key="3">
    <source>
        <dbReference type="ARBA" id="ARBA00022801"/>
    </source>
</evidence>
<evidence type="ECO:0000313" key="6">
    <source>
        <dbReference type="Proteomes" id="UP001190700"/>
    </source>
</evidence>
<protein>
    <recommendedName>
        <fullName evidence="4">PPPDE domain-containing protein</fullName>
    </recommendedName>
</protein>
<dbReference type="Gene3D" id="3.90.1720.30">
    <property type="entry name" value="PPPDE domains"/>
    <property type="match status" value="1"/>
</dbReference>
<evidence type="ECO:0000259" key="4">
    <source>
        <dbReference type="PROSITE" id="PS51858"/>
    </source>
</evidence>
<comment type="caution">
    <text evidence="5">The sequence shown here is derived from an EMBL/GenBank/DDBJ whole genome shotgun (WGS) entry which is preliminary data.</text>
</comment>
<organism evidence="5 6">
    <name type="scientific">Cymbomonas tetramitiformis</name>
    <dbReference type="NCBI Taxonomy" id="36881"/>
    <lineage>
        <taxon>Eukaryota</taxon>
        <taxon>Viridiplantae</taxon>
        <taxon>Chlorophyta</taxon>
        <taxon>Pyramimonadophyceae</taxon>
        <taxon>Pyramimonadales</taxon>
        <taxon>Pyramimonadaceae</taxon>
        <taxon>Cymbomonas</taxon>
    </lineage>
</organism>
<name>A0AAE0KQE8_9CHLO</name>
<accession>A0AAE0KQE8</accession>
<proteinExistence type="inferred from homology"/>
<keyword evidence="3" id="KW-0378">Hydrolase</keyword>
<evidence type="ECO:0000313" key="5">
    <source>
        <dbReference type="EMBL" id="KAK3256996.1"/>
    </source>
</evidence>
<dbReference type="GO" id="GO:0016579">
    <property type="term" value="P:protein deubiquitination"/>
    <property type="evidence" value="ECO:0007669"/>
    <property type="project" value="TreeGrafter"/>
</dbReference>
<dbReference type="GO" id="GO:0006508">
    <property type="term" value="P:proteolysis"/>
    <property type="evidence" value="ECO:0007669"/>
    <property type="project" value="UniProtKB-KW"/>
</dbReference>
<evidence type="ECO:0000256" key="2">
    <source>
        <dbReference type="ARBA" id="ARBA00022670"/>
    </source>
</evidence>
<dbReference type="InterPro" id="IPR008580">
    <property type="entry name" value="PPPDE_dom"/>
</dbReference>
<sequence>MAGAGGLFHAAIEVYGSEYSFGYVAVGTGVFMNEPTKCAMHEYRQAVTLGETKLSKVQVDELLQQLVGEYSGTSYDLLTRNCCSFSDDLAHRLGIETGIPSWINRFANIGAAAVSTTAAAVDTAVAKAQAIDDHYGISQKAQEVASTTFARAEAVDKQYNISEKAREVASTAASKVDAVDKQYSITEKAKAMSQTAAQQARKGLNAMTQK</sequence>
<reference evidence="5 6" key="1">
    <citation type="journal article" date="2015" name="Genome Biol. Evol.">
        <title>Comparative Genomics of a Bacterivorous Green Alga Reveals Evolutionary Causalities and Consequences of Phago-Mixotrophic Mode of Nutrition.</title>
        <authorList>
            <person name="Burns J.A."/>
            <person name="Paasch A."/>
            <person name="Narechania A."/>
            <person name="Kim E."/>
        </authorList>
    </citation>
    <scope>NUCLEOTIDE SEQUENCE [LARGE SCALE GENOMIC DNA]</scope>
    <source>
        <strain evidence="5 6">PLY_AMNH</strain>
    </source>
</reference>
<dbReference type="InterPro" id="IPR042266">
    <property type="entry name" value="PPPDE_sf"/>
</dbReference>
<evidence type="ECO:0000256" key="1">
    <source>
        <dbReference type="ARBA" id="ARBA00008140"/>
    </source>
</evidence>